<dbReference type="SMART" id="SM00336">
    <property type="entry name" value="BBOX"/>
    <property type="match status" value="1"/>
</dbReference>
<evidence type="ECO:0000256" key="5">
    <source>
        <dbReference type="SAM" id="Coils"/>
    </source>
</evidence>
<dbReference type="Gene3D" id="3.30.160.60">
    <property type="entry name" value="Classic Zinc Finger"/>
    <property type="match status" value="1"/>
</dbReference>
<name>A0A8T2PBV2_9TELE</name>
<dbReference type="InterPro" id="IPR050143">
    <property type="entry name" value="TRIM/RBCC"/>
</dbReference>
<evidence type="ECO:0000313" key="9">
    <source>
        <dbReference type="Proteomes" id="UP000824540"/>
    </source>
</evidence>
<evidence type="ECO:0000259" key="7">
    <source>
        <dbReference type="PROSITE" id="PS50119"/>
    </source>
</evidence>
<dbReference type="Pfam" id="PF13445">
    <property type="entry name" value="zf-RING_UBOX"/>
    <property type="match status" value="1"/>
</dbReference>
<feature type="domain" description="B box-type" evidence="7">
    <location>
        <begin position="89"/>
        <end position="130"/>
    </location>
</feature>
<dbReference type="InterPro" id="IPR001841">
    <property type="entry name" value="Znf_RING"/>
</dbReference>
<comment type="caution">
    <text evidence="8">The sequence shown here is derived from an EMBL/GenBank/DDBJ whole genome shotgun (WGS) entry which is preliminary data.</text>
</comment>
<dbReference type="AlphaFoldDB" id="A0A8T2PBV2"/>
<evidence type="ECO:0000256" key="3">
    <source>
        <dbReference type="ARBA" id="ARBA00022833"/>
    </source>
</evidence>
<gene>
    <name evidence="8" type="ORF">JZ751_008000</name>
</gene>
<dbReference type="PROSITE" id="PS00518">
    <property type="entry name" value="ZF_RING_1"/>
    <property type="match status" value="1"/>
</dbReference>
<dbReference type="Gene3D" id="3.30.40.10">
    <property type="entry name" value="Zinc/RING finger domain, C3HC4 (zinc finger)"/>
    <property type="match status" value="1"/>
</dbReference>
<protein>
    <submittedName>
        <fullName evidence="8">Uncharacterized protein</fullName>
    </submittedName>
</protein>
<dbReference type="GO" id="GO:0008270">
    <property type="term" value="F:zinc ion binding"/>
    <property type="evidence" value="ECO:0007669"/>
    <property type="project" value="UniProtKB-KW"/>
</dbReference>
<dbReference type="InterPro" id="IPR013083">
    <property type="entry name" value="Znf_RING/FYVE/PHD"/>
</dbReference>
<dbReference type="InterPro" id="IPR027370">
    <property type="entry name" value="Znf-RING_euk"/>
</dbReference>
<dbReference type="SMART" id="SM00184">
    <property type="entry name" value="RING"/>
    <property type="match status" value="1"/>
</dbReference>
<dbReference type="Pfam" id="PF00643">
    <property type="entry name" value="zf-B_box"/>
    <property type="match status" value="1"/>
</dbReference>
<evidence type="ECO:0000259" key="6">
    <source>
        <dbReference type="PROSITE" id="PS50089"/>
    </source>
</evidence>
<evidence type="ECO:0000256" key="2">
    <source>
        <dbReference type="ARBA" id="ARBA00022771"/>
    </source>
</evidence>
<dbReference type="InterPro" id="IPR000315">
    <property type="entry name" value="Znf_B-box"/>
</dbReference>
<dbReference type="EMBL" id="JAFBMS010000016">
    <property type="protein sequence ID" value="KAG9346177.1"/>
    <property type="molecule type" value="Genomic_DNA"/>
</dbReference>
<reference evidence="8" key="1">
    <citation type="thesis" date="2021" institute="BYU ScholarsArchive" country="Provo, UT, USA">
        <title>Applications of and Algorithms for Genome Assembly and Genomic Analyses with an Emphasis on Marine Teleosts.</title>
        <authorList>
            <person name="Pickett B.D."/>
        </authorList>
    </citation>
    <scope>NUCLEOTIDE SEQUENCE</scope>
    <source>
        <strain evidence="8">HI-2016</strain>
    </source>
</reference>
<keyword evidence="9" id="KW-1185">Reference proteome</keyword>
<evidence type="ECO:0000256" key="4">
    <source>
        <dbReference type="PROSITE-ProRule" id="PRU00024"/>
    </source>
</evidence>
<dbReference type="PROSITE" id="PS50089">
    <property type="entry name" value="ZF_RING_2"/>
    <property type="match status" value="1"/>
</dbReference>
<keyword evidence="2 4" id="KW-0863">Zinc-finger</keyword>
<dbReference type="InterPro" id="IPR017907">
    <property type="entry name" value="Znf_RING_CS"/>
</dbReference>
<keyword evidence="3" id="KW-0862">Zinc</keyword>
<accession>A0A8T2PBV2</accession>
<keyword evidence="5" id="KW-0175">Coiled coil</keyword>
<feature type="coiled-coil region" evidence="5">
    <location>
        <begin position="152"/>
        <end position="223"/>
    </location>
</feature>
<organism evidence="8 9">
    <name type="scientific">Albula glossodonta</name>
    <name type="common">roundjaw bonefish</name>
    <dbReference type="NCBI Taxonomy" id="121402"/>
    <lineage>
        <taxon>Eukaryota</taxon>
        <taxon>Metazoa</taxon>
        <taxon>Chordata</taxon>
        <taxon>Craniata</taxon>
        <taxon>Vertebrata</taxon>
        <taxon>Euteleostomi</taxon>
        <taxon>Actinopterygii</taxon>
        <taxon>Neopterygii</taxon>
        <taxon>Teleostei</taxon>
        <taxon>Albuliformes</taxon>
        <taxon>Albulidae</taxon>
        <taxon>Albula</taxon>
    </lineage>
</organism>
<dbReference type="Proteomes" id="UP000824540">
    <property type="component" value="Unassembled WGS sequence"/>
</dbReference>
<sequence length="294" mass="33574">MAAKSTMLEKDLSCPVCYEIFNDPVVLGCSHSFCRACLYQCRGEGSSLECPLCRSKAQSGSLLPNLALRNTVETYLRQKSEDEVVEKVKGDHRCGLHGEKLLLFCSDDKETLCLVCQTSKKHKNHQVCPVEEAALELKGELKTALNPIKEKLDRFAQVKEECERTAEHIRNQAQLTETQVKAEFEKLHQFLRNEEKARLAALREEEEKKTQIMREKIENTARNISTLSDKITAIEKALETDDIPLLQEYQVTKHRAQCKLQDPVLLSGALINVAKHLGNLKFRVWEKMLEMVQY</sequence>
<dbReference type="PROSITE" id="PS50119">
    <property type="entry name" value="ZF_BBOX"/>
    <property type="match status" value="1"/>
</dbReference>
<dbReference type="SUPFAM" id="SSF57850">
    <property type="entry name" value="RING/U-box"/>
    <property type="match status" value="1"/>
</dbReference>
<dbReference type="PANTHER" id="PTHR24103">
    <property type="entry name" value="E3 UBIQUITIN-PROTEIN LIGASE TRIM"/>
    <property type="match status" value="1"/>
</dbReference>
<evidence type="ECO:0000256" key="1">
    <source>
        <dbReference type="ARBA" id="ARBA00022723"/>
    </source>
</evidence>
<dbReference type="OrthoDB" id="654191at2759"/>
<keyword evidence="1" id="KW-0479">Metal-binding</keyword>
<feature type="non-terminal residue" evidence="8">
    <location>
        <position position="294"/>
    </location>
</feature>
<evidence type="ECO:0000313" key="8">
    <source>
        <dbReference type="EMBL" id="KAG9346177.1"/>
    </source>
</evidence>
<dbReference type="SUPFAM" id="SSF57845">
    <property type="entry name" value="B-box zinc-binding domain"/>
    <property type="match status" value="1"/>
</dbReference>
<feature type="domain" description="RING-type" evidence="6">
    <location>
        <begin position="14"/>
        <end position="54"/>
    </location>
</feature>
<proteinExistence type="predicted"/>